<dbReference type="Gene3D" id="3.10.20.30">
    <property type="match status" value="1"/>
</dbReference>
<dbReference type="PROSITE" id="PS51085">
    <property type="entry name" value="2FE2S_FER_2"/>
    <property type="match status" value="1"/>
</dbReference>
<dbReference type="NCBIfam" id="NF040810">
    <property type="entry name" value="BenC"/>
    <property type="match status" value="1"/>
</dbReference>
<keyword evidence="4" id="KW-0223">Dioxygenase</keyword>
<evidence type="ECO:0000256" key="1">
    <source>
        <dbReference type="ARBA" id="ARBA00034078"/>
    </source>
</evidence>
<dbReference type="Gene3D" id="3.40.50.80">
    <property type="entry name" value="Nucleotide-binding domain of ferredoxin-NADP reductase (FNR) module"/>
    <property type="match status" value="1"/>
</dbReference>
<dbReference type="InterPro" id="IPR017927">
    <property type="entry name" value="FAD-bd_FR_type"/>
</dbReference>
<comment type="caution">
    <text evidence="4">The sequence shown here is derived from an EMBL/GenBank/DDBJ whole genome shotgun (WGS) entry which is preliminary data.</text>
</comment>
<organism evidence="4 5">
    <name type="scientific">Roseicella aerolata</name>
    <dbReference type="NCBI Taxonomy" id="2883479"/>
    <lineage>
        <taxon>Bacteria</taxon>
        <taxon>Pseudomonadati</taxon>
        <taxon>Pseudomonadota</taxon>
        <taxon>Alphaproteobacteria</taxon>
        <taxon>Acetobacterales</taxon>
        <taxon>Roseomonadaceae</taxon>
        <taxon>Roseicella</taxon>
    </lineage>
</organism>
<name>A0A9X1IF14_9PROT</name>
<dbReference type="GO" id="GO:0051213">
    <property type="term" value="F:dioxygenase activity"/>
    <property type="evidence" value="ECO:0007669"/>
    <property type="project" value="UniProtKB-KW"/>
</dbReference>
<gene>
    <name evidence="4" type="ORF">LHA35_17765</name>
</gene>
<dbReference type="InterPro" id="IPR001433">
    <property type="entry name" value="OxRdtase_FAD/NAD-bd"/>
</dbReference>
<accession>A0A9X1IF14</accession>
<dbReference type="CDD" id="cd00207">
    <property type="entry name" value="fer2"/>
    <property type="match status" value="1"/>
</dbReference>
<reference evidence="4" key="1">
    <citation type="submission" date="2021-10" db="EMBL/GenBank/DDBJ databases">
        <title>Roseicella aerolatum sp. nov., isolated from aerosols of e-waste dismantling site.</title>
        <authorList>
            <person name="Qin T."/>
        </authorList>
    </citation>
    <scope>NUCLEOTIDE SEQUENCE</scope>
    <source>
        <strain evidence="4">GB24</strain>
    </source>
</reference>
<dbReference type="Pfam" id="PF00970">
    <property type="entry name" value="FAD_binding_6"/>
    <property type="match status" value="1"/>
</dbReference>
<feature type="domain" description="2Fe-2S ferredoxin-type" evidence="2">
    <location>
        <begin position="3"/>
        <end position="96"/>
    </location>
</feature>
<dbReference type="Gene3D" id="2.40.30.10">
    <property type="entry name" value="Translation factors"/>
    <property type="match status" value="1"/>
</dbReference>
<dbReference type="SUPFAM" id="SSF52343">
    <property type="entry name" value="Ferredoxin reductase-like, C-terminal NADP-linked domain"/>
    <property type="match status" value="1"/>
</dbReference>
<dbReference type="Pfam" id="PF00111">
    <property type="entry name" value="Fer2"/>
    <property type="match status" value="1"/>
</dbReference>
<dbReference type="Proteomes" id="UP001139311">
    <property type="component" value="Unassembled WGS sequence"/>
</dbReference>
<evidence type="ECO:0000313" key="4">
    <source>
        <dbReference type="EMBL" id="MCB4823581.1"/>
    </source>
</evidence>
<dbReference type="RefSeq" id="WP_226610468.1">
    <property type="nucleotide sequence ID" value="NZ_JAJAQI010000028.1"/>
</dbReference>
<dbReference type="Pfam" id="PF00175">
    <property type="entry name" value="NAD_binding_1"/>
    <property type="match status" value="1"/>
</dbReference>
<dbReference type="PROSITE" id="PS00197">
    <property type="entry name" value="2FE2S_FER_1"/>
    <property type="match status" value="1"/>
</dbReference>
<proteinExistence type="predicted"/>
<dbReference type="InterPro" id="IPR012675">
    <property type="entry name" value="Beta-grasp_dom_sf"/>
</dbReference>
<dbReference type="InterPro" id="IPR050415">
    <property type="entry name" value="MRET"/>
</dbReference>
<dbReference type="GO" id="GO:0051537">
    <property type="term" value="F:2 iron, 2 sulfur cluster binding"/>
    <property type="evidence" value="ECO:0007669"/>
    <property type="project" value="InterPro"/>
</dbReference>
<dbReference type="PRINTS" id="PR00410">
    <property type="entry name" value="PHEHYDRXLASE"/>
</dbReference>
<dbReference type="InterPro" id="IPR001041">
    <property type="entry name" value="2Fe-2S_ferredoxin-type"/>
</dbReference>
<comment type="cofactor">
    <cofactor evidence="1">
        <name>[2Fe-2S] cluster</name>
        <dbReference type="ChEBI" id="CHEBI:190135"/>
    </cofactor>
</comment>
<dbReference type="InterPro" id="IPR017938">
    <property type="entry name" value="Riboflavin_synthase-like_b-brl"/>
</dbReference>
<dbReference type="CDD" id="cd06209">
    <property type="entry name" value="BenDO_FAD_NAD"/>
    <property type="match status" value="1"/>
</dbReference>
<dbReference type="InterPro" id="IPR039261">
    <property type="entry name" value="FNR_nucleotide-bd"/>
</dbReference>
<evidence type="ECO:0000259" key="2">
    <source>
        <dbReference type="PROSITE" id="PS51085"/>
    </source>
</evidence>
<dbReference type="InterPro" id="IPR001709">
    <property type="entry name" value="Flavoprot_Pyr_Nucl_cyt_Rdtase"/>
</dbReference>
<dbReference type="PANTHER" id="PTHR47354:SF5">
    <property type="entry name" value="PROTEIN RFBI"/>
    <property type="match status" value="1"/>
</dbReference>
<dbReference type="PRINTS" id="PR00371">
    <property type="entry name" value="FPNCR"/>
</dbReference>
<dbReference type="PROSITE" id="PS51384">
    <property type="entry name" value="FAD_FR"/>
    <property type="match status" value="1"/>
</dbReference>
<protein>
    <submittedName>
        <fullName evidence="4">Ring-hydroxylating dioxygenase ferredoxin reductase family protein</fullName>
    </submittedName>
</protein>
<keyword evidence="4" id="KW-0560">Oxidoreductase</keyword>
<evidence type="ECO:0000313" key="5">
    <source>
        <dbReference type="Proteomes" id="UP001139311"/>
    </source>
</evidence>
<keyword evidence="5" id="KW-1185">Reference proteome</keyword>
<dbReference type="InterPro" id="IPR008333">
    <property type="entry name" value="Cbr1-like_FAD-bd_dom"/>
</dbReference>
<sequence>MGHSIALNFEDGVTRFVEARAGETIADASYRLGINIPLDCRDGACGTCKCRVESGRYDGGSYIEDALTEEEAAEGLALACQARPESDLVVAIPSTSAACKTRPQSYEVGLRSVERLSETSIAFSLDAPAGLAFLPGQYVSLRVPGTEQRRAYSFSSAPGADALSFLVRDIPQGLMSTWLREAARPGAAMEFTGPSGSFYLREVTRPLLFLAGGTGLAPFLSMLGKLVGTGCDQPVHLVYGVTNDADLVGVDALEDYAARIDSFSFSTVVAAEASQHPRKGYVTAHIAPEQLHGGEVDVYLCGPPAMVDAVRAWLGAQGVTPASFHYEKFSPSAPADAQRLAA</sequence>
<dbReference type="SUPFAM" id="SSF63380">
    <property type="entry name" value="Riboflavin synthase domain-like"/>
    <property type="match status" value="1"/>
</dbReference>
<dbReference type="EMBL" id="JAJAQI010000028">
    <property type="protein sequence ID" value="MCB4823581.1"/>
    <property type="molecule type" value="Genomic_DNA"/>
</dbReference>
<dbReference type="InterPro" id="IPR006058">
    <property type="entry name" value="2Fe2S_fd_BS"/>
</dbReference>
<feature type="domain" description="FAD-binding FR-type" evidence="3">
    <location>
        <begin position="103"/>
        <end position="201"/>
    </location>
</feature>
<dbReference type="InterPro" id="IPR036010">
    <property type="entry name" value="2Fe-2S_ferredoxin-like_sf"/>
</dbReference>
<dbReference type="SUPFAM" id="SSF54292">
    <property type="entry name" value="2Fe-2S ferredoxin-like"/>
    <property type="match status" value="1"/>
</dbReference>
<evidence type="ECO:0000259" key="3">
    <source>
        <dbReference type="PROSITE" id="PS51384"/>
    </source>
</evidence>
<dbReference type="AlphaFoldDB" id="A0A9X1IF14"/>
<dbReference type="InterPro" id="IPR047683">
    <property type="entry name" value="BenC-like_FAD_NAD-bd"/>
</dbReference>
<dbReference type="PANTHER" id="PTHR47354">
    <property type="entry name" value="NADH OXIDOREDUCTASE HCR"/>
    <property type="match status" value="1"/>
</dbReference>